<dbReference type="InterPro" id="IPR005064">
    <property type="entry name" value="BUG"/>
</dbReference>
<dbReference type="PANTHER" id="PTHR42928">
    <property type="entry name" value="TRICARBOXYLATE-BINDING PROTEIN"/>
    <property type="match status" value="1"/>
</dbReference>
<dbReference type="PANTHER" id="PTHR42928:SF5">
    <property type="entry name" value="BLR1237 PROTEIN"/>
    <property type="match status" value="1"/>
</dbReference>
<dbReference type="Pfam" id="PF03401">
    <property type="entry name" value="TctC"/>
    <property type="match status" value="1"/>
</dbReference>
<keyword evidence="3" id="KW-1185">Reference proteome</keyword>
<dbReference type="EMBL" id="STFG01000008">
    <property type="protein sequence ID" value="THU01538.1"/>
    <property type="molecule type" value="Genomic_DNA"/>
</dbReference>
<evidence type="ECO:0000313" key="3">
    <source>
        <dbReference type="Proteomes" id="UP000308917"/>
    </source>
</evidence>
<gene>
    <name evidence="2" type="ORF">E9531_09250</name>
</gene>
<dbReference type="CDD" id="cd07012">
    <property type="entry name" value="PBP2_Bug_TTT"/>
    <property type="match status" value="1"/>
</dbReference>
<proteinExistence type="inferred from homology"/>
<evidence type="ECO:0000313" key="2">
    <source>
        <dbReference type="EMBL" id="THU01538.1"/>
    </source>
</evidence>
<protein>
    <submittedName>
        <fullName evidence="2">Tripartite tricarboxylate transporter substrate binding protein</fullName>
    </submittedName>
</protein>
<dbReference type="Gene3D" id="3.40.190.150">
    <property type="entry name" value="Bordetella uptake gene, domain 1"/>
    <property type="match status" value="1"/>
</dbReference>
<sequence>MIDKEMQSIFVIRNPNALEASEHIEYHSNHKSKETNMKRTFLKTCAAIALSAWTVTVSAQPVLTKIVVPFNPGGGSDLFASLLAPELSKALGTTVIVENRAGAGGVIGADYVAKSKPDGNTLLLSDASAYSINPSLYKNLPYQKDSFIPVVDVARFANLLVVPANSPYNTLQDIITAAKANPGRLSIASSGNGSSTHLTAMHLQRAGHFELIHIPYRGSGPAFADLMGEQVDMMFSGLPAVTEYLKSKRLKAIVLTDKKRSSFAPEVPTAEEAGMKDFESYISQGLFAPAGTPAELVEKINTAVNVALSSPEVTERLRLLNAEFKPNTAQEYGAWLDAEAVNWANIIKESDVRVE</sequence>
<dbReference type="Gene3D" id="3.40.190.10">
    <property type="entry name" value="Periplasmic binding protein-like II"/>
    <property type="match status" value="1"/>
</dbReference>
<comment type="similarity">
    <text evidence="1">Belongs to the UPF0065 (bug) family.</text>
</comment>
<dbReference type="PIRSF" id="PIRSF017082">
    <property type="entry name" value="YflP"/>
    <property type="match status" value="1"/>
</dbReference>
<dbReference type="AlphaFoldDB" id="A0A4S8F2L0"/>
<accession>A0A4S8F2L0</accession>
<evidence type="ECO:0000256" key="1">
    <source>
        <dbReference type="ARBA" id="ARBA00006987"/>
    </source>
</evidence>
<reference evidence="2 3" key="1">
    <citation type="journal article" date="2015" name="Antonie Van Leeuwenhoek">
        <title>Lampropedia puyangensis sp. nov., isolated from symptomatic bark of Populus ? euramericana canker and emended description of Lampropedia hyalina (Ehrenberg 1832) Lee et al. 2004.</title>
        <authorList>
            <person name="Li Y."/>
            <person name="Wang T."/>
            <person name="Piao C.G."/>
            <person name="Wang L.F."/>
            <person name="Tian G.Z."/>
            <person name="Zhu T.H."/>
            <person name="Guo M.W."/>
        </authorList>
    </citation>
    <scope>NUCLEOTIDE SEQUENCE [LARGE SCALE GENOMIC DNA]</scope>
    <source>
        <strain evidence="2 3">2-bin</strain>
    </source>
</reference>
<dbReference type="Proteomes" id="UP000308917">
    <property type="component" value="Unassembled WGS sequence"/>
</dbReference>
<organism evidence="2 3">
    <name type="scientific">Lampropedia puyangensis</name>
    <dbReference type="NCBI Taxonomy" id="1330072"/>
    <lineage>
        <taxon>Bacteria</taxon>
        <taxon>Pseudomonadati</taxon>
        <taxon>Pseudomonadota</taxon>
        <taxon>Betaproteobacteria</taxon>
        <taxon>Burkholderiales</taxon>
        <taxon>Comamonadaceae</taxon>
        <taxon>Lampropedia</taxon>
    </lineage>
</organism>
<comment type="caution">
    <text evidence="2">The sequence shown here is derived from an EMBL/GenBank/DDBJ whole genome shotgun (WGS) entry which is preliminary data.</text>
</comment>
<dbReference type="InterPro" id="IPR042100">
    <property type="entry name" value="Bug_dom1"/>
</dbReference>
<dbReference type="SUPFAM" id="SSF53850">
    <property type="entry name" value="Periplasmic binding protein-like II"/>
    <property type="match status" value="1"/>
</dbReference>
<name>A0A4S8F2L0_9BURK</name>